<gene>
    <name evidence="1" type="ORF">OWO01_13565</name>
</gene>
<dbReference type="InterPro" id="IPR010719">
    <property type="entry name" value="MnmM_MeTrfase"/>
</dbReference>
<dbReference type="Gene3D" id="3.40.50.150">
    <property type="entry name" value="Vaccinia Virus protein VP39"/>
    <property type="match status" value="1"/>
</dbReference>
<dbReference type="AlphaFoldDB" id="A0A9J6REQ2"/>
<name>A0A9J6REQ2_9BACI</name>
<dbReference type="PANTHER" id="PTHR35276:SF1">
    <property type="entry name" value="TRNA (MNM(5)S(2)U34)-METHYLTRANSFERASE, CHLOROPLASTIC"/>
    <property type="match status" value="1"/>
</dbReference>
<dbReference type="RefSeq" id="WP_268781004.1">
    <property type="nucleotide sequence ID" value="NZ_JAPRAT010000031.1"/>
</dbReference>
<dbReference type="InterPro" id="IPR029063">
    <property type="entry name" value="SAM-dependent_MTases_sf"/>
</dbReference>
<dbReference type="EMBL" id="JAPRAT010000031">
    <property type="protein sequence ID" value="MCZ0704234.1"/>
    <property type="molecule type" value="Genomic_DNA"/>
</dbReference>
<organism evidence="1 2">
    <name type="scientific">Natronobacillus azotifigens</name>
    <dbReference type="NCBI Taxonomy" id="472978"/>
    <lineage>
        <taxon>Bacteria</taxon>
        <taxon>Bacillati</taxon>
        <taxon>Bacillota</taxon>
        <taxon>Bacilli</taxon>
        <taxon>Bacillales</taxon>
        <taxon>Bacillaceae</taxon>
        <taxon>Natronobacillus</taxon>
    </lineage>
</organism>
<reference evidence="1" key="1">
    <citation type="submission" date="2022-11" db="EMBL/GenBank/DDBJ databases">
        <title>WGS of Natronobacillus azotifigens 24KS-1, an anaerobic diazotrophic haloalkaliphile from soda-rich habitats.</title>
        <authorList>
            <person name="Sorokin D.Y."/>
            <person name="Merkel A.Y."/>
        </authorList>
    </citation>
    <scope>NUCLEOTIDE SEQUENCE</scope>
    <source>
        <strain evidence="1">24KS-1</strain>
    </source>
</reference>
<dbReference type="GO" id="GO:0008168">
    <property type="term" value="F:methyltransferase activity"/>
    <property type="evidence" value="ECO:0007669"/>
    <property type="project" value="UniProtKB-KW"/>
</dbReference>
<comment type="caution">
    <text evidence="1">The sequence shown here is derived from an EMBL/GenBank/DDBJ whole genome shotgun (WGS) entry which is preliminary data.</text>
</comment>
<evidence type="ECO:0000313" key="1">
    <source>
        <dbReference type="EMBL" id="MCZ0704234.1"/>
    </source>
</evidence>
<dbReference type="PANTHER" id="PTHR35276">
    <property type="entry name" value="S-ADENOSYL-L-METHIONINE-DEPENDENT METHYLTRANSFERASES SUPERFAMILY PROTEIN"/>
    <property type="match status" value="1"/>
</dbReference>
<evidence type="ECO:0000313" key="2">
    <source>
        <dbReference type="Proteomes" id="UP001084197"/>
    </source>
</evidence>
<keyword evidence="1" id="KW-0808">Transferase</keyword>
<keyword evidence="1" id="KW-0489">Methyltransferase</keyword>
<protein>
    <submittedName>
        <fullName evidence="1">Methyltransferase domain-containing protein</fullName>
    </submittedName>
</protein>
<dbReference type="GO" id="GO:0032259">
    <property type="term" value="P:methylation"/>
    <property type="evidence" value="ECO:0007669"/>
    <property type="project" value="UniProtKB-KW"/>
</dbReference>
<dbReference type="CDD" id="cd02440">
    <property type="entry name" value="AdoMet_MTases"/>
    <property type="match status" value="1"/>
</dbReference>
<sequence length="193" mass="21518">MLKRVLPYAHELMQQAIKPGETVIDATCGNGNDTVFLSEVTGPTGKVYAFDIQEQAINNTKQKLMDAKVTNVQLIHDGHQHVEQYIATEEQGKVAAAIFNLGYLPGSDKQVITIPENTITAIDKLTKVLKPSGIIVCVVYYGHDGGQTEKNALLEHLHHYDQKYFQVLQYGFINQKNNPPFILAIQKTNRLNA</sequence>
<keyword evidence="2" id="KW-1185">Reference proteome</keyword>
<dbReference type="Pfam" id="PF06962">
    <property type="entry name" value="rRNA_methylase"/>
    <property type="match status" value="1"/>
</dbReference>
<accession>A0A9J6REQ2</accession>
<dbReference type="SUPFAM" id="SSF53335">
    <property type="entry name" value="S-adenosyl-L-methionine-dependent methyltransferases"/>
    <property type="match status" value="1"/>
</dbReference>
<dbReference type="Proteomes" id="UP001084197">
    <property type="component" value="Unassembled WGS sequence"/>
</dbReference>
<proteinExistence type="predicted"/>